<accession>A0A8B8NVV3</accession>
<proteinExistence type="predicted"/>
<dbReference type="PANTHER" id="PTHR34788">
    <property type="entry name" value="F15I1.22"/>
    <property type="match status" value="1"/>
</dbReference>
<gene>
    <name evidence="3" type="primary">LOC115738028</name>
</gene>
<protein>
    <submittedName>
        <fullName evidence="3">Uncharacterized protein LOC115738028</fullName>
    </submittedName>
</protein>
<evidence type="ECO:0000256" key="1">
    <source>
        <dbReference type="SAM" id="MobiDB-lite"/>
    </source>
</evidence>
<evidence type="ECO:0000313" key="2">
    <source>
        <dbReference type="Proteomes" id="UP000827889"/>
    </source>
</evidence>
<evidence type="ECO:0000313" key="3">
    <source>
        <dbReference type="RefSeq" id="XP_030526364.1"/>
    </source>
</evidence>
<feature type="compositionally biased region" description="Polar residues" evidence="1">
    <location>
        <begin position="1"/>
        <end position="11"/>
    </location>
</feature>
<sequence>MAHQDPTTTTHMAAPSQRWPPRRRTIPLRRRKLPTVRLGGKRPRPGLLLLKMWRKMRLRWLKLRYSCMLKKLKEYYRSLIADIIEAGAAVETFQQRMLMETACAVPGMGFNNFPSVARHRATIF</sequence>
<name>A0A8B8NVV3_9MYRT</name>
<organism evidence="2 3">
    <name type="scientific">Rhodamnia argentea</name>
    <dbReference type="NCBI Taxonomy" id="178133"/>
    <lineage>
        <taxon>Eukaryota</taxon>
        <taxon>Viridiplantae</taxon>
        <taxon>Streptophyta</taxon>
        <taxon>Embryophyta</taxon>
        <taxon>Tracheophyta</taxon>
        <taxon>Spermatophyta</taxon>
        <taxon>Magnoliopsida</taxon>
        <taxon>eudicotyledons</taxon>
        <taxon>Gunneridae</taxon>
        <taxon>Pentapetalae</taxon>
        <taxon>rosids</taxon>
        <taxon>malvids</taxon>
        <taxon>Myrtales</taxon>
        <taxon>Myrtaceae</taxon>
        <taxon>Myrtoideae</taxon>
        <taxon>Myrteae</taxon>
        <taxon>Australasian group</taxon>
        <taxon>Rhodamnia</taxon>
    </lineage>
</organism>
<dbReference type="AlphaFoldDB" id="A0A8B8NVV3"/>
<reference evidence="3" key="1">
    <citation type="submission" date="2025-08" db="UniProtKB">
        <authorList>
            <consortium name="RefSeq"/>
        </authorList>
    </citation>
    <scope>IDENTIFICATION</scope>
    <source>
        <tissue evidence="3">Leaf</tissue>
    </source>
</reference>
<dbReference type="GeneID" id="115738028"/>
<feature type="region of interest" description="Disordered" evidence="1">
    <location>
        <begin position="1"/>
        <end position="24"/>
    </location>
</feature>
<dbReference type="OrthoDB" id="1937329at2759"/>
<dbReference type="KEGG" id="rarg:115738028"/>
<keyword evidence="2" id="KW-1185">Reference proteome</keyword>
<dbReference type="RefSeq" id="XP_030526364.1">
    <property type="nucleotide sequence ID" value="XM_030670504.2"/>
</dbReference>
<dbReference type="Proteomes" id="UP000827889">
    <property type="component" value="Chromosome 8"/>
</dbReference>
<dbReference type="PANTHER" id="PTHR34788:SF4">
    <property type="entry name" value="F15I1.22"/>
    <property type="match status" value="1"/>
</dbReference>